<feature type="transmembrane region" description="Helical" evidence="1">
    <location>
        <begin position="130"/>
        <end position="155"/>
    </location>
</feature>
<dbReference type="RefSeq" id="WP_011628531.1">
    <property type="nucleotide sequence ID" value="NC_008340.1"/>
</dbReference>
<organism evidence="3 4">
    <name type="scientific">Alkalilimnicola ehrlichii (strain ATCC BAA-1101 / DSM 17681 / MLHE-1)</name>
    <dbReference type="NCBI Taxonomy" id="187272"/>
    <lineage>
        <taxon>Bacteria</taxon>
        <taxon>Pseudomonadati</taxon>
        <taxon>Pseudomonadota</taxon>
        <taxon>Gammaproteobacteria</taxon>
        <taxon>Chromatiales</taxon>
        <taxon>Ectothiorhodospiraceae</taxon>
        <taxon>Alkalilimnicola</taxon>
    </lineage>
</organism>
<evidence type="ECO:0000256" key="1">
    <source>
        <dbReference type="SAM" id="Phobius"/>
    </source>
</evidence>
<dbReference type="Pfam" id="PF13386">
    <property type="entry name" value="DsbD_2"/>
    <property type="match status" value="1"/>
</dbReference>
<keyword evidence="1 3" id="KW-0812">Transmembrane</keyword>
<keyword evidence="1" id="KW-1133">Transmembrane helix</keyword>
<keyword evidence="1" id="KW-0472">Membrane</keyword>
<dbReference type="OrthoDB" id="5294350at2"/>
<feature type="transmembrane region" description="Helical" evidence="1">
    <location>
        <begin position="67"/>
        <end position="85"/>
    </location>
</feature>
<dbReference type="HOGENOM" id="CLU_106642_0_0_6"/>
<dbReference type="KEGG" id="aeh:Mlg_0782"/>
<dbReference type="Proteomes" id="UP000001962">
    <property type="component" value="Chromosome"/>
</dbReference>
<evidence type="ECO:0000259" key="2">
    <source>
        <dbReference type="Pfam" id="PF13386"/>
    </source>
</evidence>
<evidence type="ECO:0000313" key="4">
    <source>
        <dbReference type="Proteomes" id="UP000001962"/>
    </source>
</evidence>
<dbReference type="AlphaFoldDB" id="Q0AAK1"/>
<keyword evidence="4" id="KW-1185">Reference proteome</keyword>
<feature type="transmembrane region" description="Helical" evidence="1">
    <location>
        <begin position="20"/>
        <end position="46"/>
    </location>
</feature>
<proteinExistence type="predicted"/>
<sequence>MAGGVGGLVAEGLTGMTLPAALALGLVYGVSACAVVCLPFLGPVLFATGEGPGRAWRRLLPFSLGRIAGYAGMAGLSALVGAVLLEGLGRWPAWLLGGAALVLAGYLAWGGGGASDRGCARRGGAGAVPMTGGLFVLGLGMALNPACASLLLVLLSAAAMGSVSEGVLLGLTFGLGVSVGPFLVFGVVFAQLGAAVHQWLWRWRVALRRGAALLLGSFGAATVWL</sequence>
<feature type="domain" description="Urease accessory protein UreH-like transmembrane" evidence="2">
    <location>
        <begin position="20"/>
        <end position="202"/>
    </location>
</feature>
<gene>
    <name evidence="3" type="ordered locus">Mlg_0782</name>
</gene>
<dbReference type="EMBL" id="CP000453">
    <property type="protein sequence ID" value="ABI56136.1"/>
    <property type="molecule type" value="Genomic_DNA"/>
</dbReference>
<protein>
    <submittedName>
        <fullName evidence="3">Cytochrome c biogenesis protein, transmembrane region</fullName>
    </submittedName>
</protein>
<feature type="transmembrane region" description="Helical" evidence="1">
    <location>
        <begin position="91"/>
        <end position="109"/>
    </location>
</feature>
<feature type="transmembrane region" description="Helical" evidence="1">
    <location>
        <begin position="206"/>
        <end position="224"/>
    </location>
</feature>
<dbReference type="eggNOG" id="COG4232">
    <property type="taxonomic scope" value="Bacteria"/>
</dbReference>
<feature type="transmembrane region" description="Helical" evidence="1">
    <location>
        <begin position="167"/>
        <end position="194"/>
    </location>
</feature>
<reference evidence="4" key="1">
    <citation type="submission" date="2006-08" db="EMBL/GenBank/DDBJ databases">
        <title>Complete sequence of Alkalilimnicola ehrilichei MLHE-1.</title>
        <authorList>
            <person name="Copeland A."/>
            <person name="Lucas S."/>
            <person name="Lapidus A."/>
            <person name="Barry K."/>
            <person name="Detter J.C."/>
            <person name="Glavina del Rio T."/>
            <person name="Hammon N."/>
            <person name="Israni S."/>
            <person name="Dalin E."/>
            <person name="Tice H."/>
            <person name="Pitluck S."/>
            <person name="Sims D."/>
            <person name="Brettin T."/>
            <person name="Bruce D."/>
            <person name="Han C."/>
            <person name="Tapia R."/>
            <person name="Gilna P."/>
            <person name="Schmutz J."/>
            <person name="Larimer F."/>
            <person name="Land M."/>
            <person name="Hauser L."/>
            <person name="Kyrpides N."/>
            <person name="Mikhailova N."/>
            <person name="Oremland R.S."/>
            <person name="Hoeft S.E."/>
            <person name="Switzer-Blum J."/>
            <person name="Kulp T."/>
            <person name="King G."/>
            <person name="Tabita R."/>
            <person name="Witte B."/>
            <person name="Santini J.M."/>
            <person name="Basu P."/>
            <person name="Hollibaugh J.T."/>
            <person name="Xie G."/>
            <person name="Stolz J.F."/>
            <person name="Richardson P."/>
        </authorList>
    </citation>
    <scope>NUCLEOTIDE SEQUENCE [LARGE SCALE GENOMIC DNA]</scope>
    <source>
        <strain evidence="4">ATCC BAA-1101 / DSM 17681 / MLHE-1</strain>
    </source>
</reference>
<accession>Q0AAK1</accession>
<dbReference type="InterPro" id="IPR039447">
    <property type="entry name" value="UreH-like_TM_dom"/>
</dbReference>
<evidence type="ECO:0000313" key="3">
    <source>
        <dbReference type="EMBL" id="ABI56136.1"/>
    </source>
</evidence>
<name>Q0AAK1_ALKEH</name>